<dbReference type="EMBL" id="HBGO01018215">
    <property type="protein sequence ID" value="CAD9340029.1"/>
    <property type="molecule type" value="Transcribed_RNA"/>
</dbReference>
<protein>
    <recommendedName>
        <fullName evidence="2">DUF4336 domain-containing protein</fullName>
    </recommendedName>
</protein>
<dbReference type="PANTHER" id="PTHR33835">
    <property type="entry name" value="YALI0C07656P"/>
    <property type="match status" value="1"/>
</dbReference>
<dbReference type="InterPro" id="IPR025638">
    <property type="entry name" value="DUF4336"/>
</dbReference>
<accession>A0A7S1ZID2</accession>
<dbReference type="AlphaFoldDB" id="A0A7S1ZID2"/>
<organism evidence="1">
    <name type="scientific">Trieres chinensis</name>
    <name type="common">Marine centric diatom</name>
    <name type="synonym">Odontella sinensis</name>
    <dbReference type="NCBI Taxonomy" id="1514140"/>
    <lineage>
        <taxon>Eukaryota</taxon>
        <taxon>Sar</taxon>
        <taxon>Stramenopiles</taxon>
        <taxon>Ochrophyta</taxon>
        <taxon>Bacillariophyta</taxon>
        <taxon>Mediophyceae</taxon>
        <taxon>Biddulphiophycidae</taxon>
        <taxon>Eupodiscales</taxon>
        <taxon>Parodontellaceae</taxon>
        <taxon>Trieres</taxon>
    </lineage>
</organism>
<name>A0A7S1ZID2_TRICV</name>
<dbReference type="PANTHER" id="PTHR33835:SF2">
    <property type="entry name" value="LYSINE-TRNA LIGASE"/>
    <property type="match status" value="1"/>
</dbReference>
<sequence>MAPYRSSAALAAFAASATTIASVATAFVPPRPAASVPASSSLPRFATVEEDDYEVDMSLYPGKGALSRRQLGEIAVGTAGLGLSFLSTRETKPTDYGLYGVLPVGPYKTKKTLETTVVPGEVWTYDQKFGILNVQVPVRSVVIKLRGGGLFVYNPVAATPEFVGMVKALEKEHGPVKHIVLGTVAIEHKVYAGVFAQKFGAAKVWLQPGQYSFPSNLPDAFLGFPAGRTYPMPRSAADAPEEWNDNFDFKTFGPLISRDGAFGETVFFHRDTKTLLVTDTVVEVTDEVPAIFDSDPNPLLYHARDTVTDVLEDTPEVRKRGWKRVVLFGLFFQPSAIQIKDVDTALKERRKDINPDFAGIYPWDWVGEDDASFKALTGGLLVAPILQKLILNRNPVEVLDFADAVSRWPIERIIPAHLKNDLKYTGRDYREAFGFLEQTGMKPGLPKPLEADLQTLTDANENLLEQGAIAKCPPLVGGKYTRAEIIAETAYNCRAGVCSPRSEP</sequence>
<proteinExistence type="predicted"/>
<gene>
    <name evidence="1" type="ORF">OSIN01602_LOCUS10445</name>
</gene>
<evidence type="ECO:0008006" key="2">
    <source>
        <dbReference type="Google" id="ProtNLM"/>
    </source>
</evidence>
<reference evidence="1" key="1">
    <citation type="submission" date="2021-01" db="EMBL/GenBank/DDBJ databases">
        <authorList>
            <person name="Corre E."/>
            <person name="Pelletier E."/>
            <person name="Niang G."/>
            <person name="Scheremetjew M."/>
            <person name="Finn R."/>
            <person name="Kale V."/>
            <person name="Holt S."/>
            <person name="Cochrane G."/>
            <person name="Meng A."/>
            <person name="Brown T."/>
            <person name="Cohen L."/>
        </authorList>
    </citation>
    <scope>NUCLEOTIDE SEQUENCE</scope>
    <source>
        <strain evidence="1">Grunow 1884</strain>
    </source>
</reference>
<evidence type="ECO:0000313" key="1">
    <source>
        <dbReference type="EMBL" id="CAD9340029.1"/>
    </source>
</evidence>
<dbReference type="Pfam" id="PF14234">
    <property type="entry name" value="DUF4336"/>
    <property type="match status" value="1"/>
</dbReference>